<evidence type="ECO:0000256" key="1">
    <source>
        <dbReference type="ARBA" id="ARBA00006484"/>
    </source>
</evidence>
<keyword evidence="4" id="KW-1185">Reference proteome</keyword>
<evidence type="ECO:0008006" key="5">
    <source>
        <dbReference type="Google" id="ProtNLM"/>
    </source>
</evidence>
<dbReference type="Gene3D" id="3.40.50.720">
    <property type="entry name" value="NAD(P)-binding Rossmann-like Domain"/>
    <property type="match status" value="1"/>
</dbReference>
<dbReference type="InterPro" id="IPR002347">
    <property type="entry name" value="SDR_fam"/>
</dbReference>
<gene>
    <name evidence="3" type="ORF">BAY60_29145</name>
</gene>
<dbReference type="InterPro" id="IPR036291">
    <property type="entry name" value="NAD(P)-bd_dom_sf"/>
</dbReference>
<evidence type="ECO:0000313" key="4">
    <source>
        <dbReference type="Proteomes" id="UP000249915"/>
    </source>
</evidence>
<protein>
    <recommendedName>
        <fullName evidence="5">SDR family oxidoreductase</fullName>
    </recommendedName>
</protein>
<dbReference type="EMBL" id="MASW01000007">
    <property type="protein sequence ID" value="PXY19648.1"/>
    <property type="molecule type" value="Genomic_DNA"/>
</dbReference>
<keyword evidence="2" id="KW-0560">Oxidoreductase</keyword>
<name>A0A2V4AI93_9PSEU</name>
<reference evidence="3 4" key="1">
    <citation type="submission" date="2016-07" db="EMBL/GenBank/DDBJ databases">
        <title>Draft genome sequence of Prauserella muralis DSM 45305, isolated from a mould-covered wall in an indoor environment.</title>
        <authorList>
            <person name="Ruckert C."/>
            <person name="Albersmeier A."/>
            <person name="Jiang C.-L."/>
            <person name="Jiang Y."/>
            <person name="Kalinowski J."/>
            <person name="Schneider O."/>
            <person name="Winkler A."/>
            <person name="Zotchev S.B."/>
        </authorList>
    </citation>
    <scope>NUCLEOTIDE SEQUENCE [LARGE SCALE GENOMIC DNA]</scope>
    <source>
        <strain evidence="3 4">DSM 45305</strain>
    </source>
</reference>
<dbReference type="GO" id="GO:0016491">
    <property type="term" value="F:oxidoreductase activity"/>
    <property type="evidence" value="ECO:0007669"/>
    <property type="project" value="UniProtKB-KW"/>
</dbReference>
<dbReference type="Proteomes" id="UP000249915">
    <property type="component" value="Unassembled WGS sequence"/>
</dbReference>
<dbReference type="AlphaFoldDB" id="A0A2V4AI93"/>
<dbReference type="FunFam" id="3.40.50.720:FF:000084">
    <property type="entry name" value="Short-chain dehydrogenase reductase"/>
    <property type="match status" value="1"/>
</dbReference>
<proteinExistence type="inferred from homology"/>
<dbReference type="SUPFAM" id="SSF51735">
    <property type="entry name" value="NAD(P)-binding Rossmann-fold domains"/>
    <property type="match status" value="1"/>
</dbReference>
<evidence type="ECO:0000313" key="3">
    <source>
        <dbReference type="EMBL" id="PXY19648.1"/>
    </source>
</evidence>
<comment type="similarity">
    <text evidence="1">Belongs to the short-chain dehydrogenases/reductases (SDR) family.</text>
</comment>
<comment type="caution">
    <text evidence="3">The sequence shown here is derived from an EMBL/GenBank/DDBJ whole genome shotgun (WGS) entry which is preliminary data.</text>
</comment>
<dbReference type="InterPro" id="IPR020904">
    <property type="entry name" value="Sc_DH/Rdtase_CS"/>
</dbReference>
<accession>A0A2V4AI93</accession>
<dbReference type="CDD" id="cd05233">
    <property type="entry name" value="SDR_c"/>
    <property type="match status" value="1"/>
</dbReference>
<dbReference type="PRINTS" id="PR00081">
    <property type="entry name" value="GDHRDH"/>
</dbReference>
<dbReference type="Pfam" id="PF13561">
    <property type="entry name" value="adh_short_C2"/>
    <property type="match status" value="1"/>
</dbReference>
<evidence type="ECO:0000256" key="2">
    <source>
        <dbReference type="ARBA" id="ARBA00023002"/>
    </source>
</evidence>
<dbReference type="PRINTS" id="PR00080">
    <property type="entry name" value="SDRFAMILY"/>
</dbReference>
<sequence>MDHGLTGSRAVVFGVGPGIGLECVRLLGRLGANVGCVDLDQVRAGEAAGEFASCQGDGVPVVCDVREPADVRRAVGEAIERLGGIDVVINVVGHGGPAGPIADMPDDVWSDVLRINLEHQFVVAREVLRPMIAQRHGSIVLISSVNALGSSPLRAAYGVAKAGLVSLARTLAIEAAEYGVRVNTVAPGATRTPRRRHLAEGELAARYRAEIPLGRIAEPHEVAQAAVFLASGLGSFITGETLVVDGGASVKYCQPAGN</sequence>
<organism evidence="3 4">
    <name type="scientific">Prauserella muralis</name>
    <dbReference type="NCBI Taxonomy" id="588067"/>
    <lineage>
        <taxon>Bacteria</taxon>
        <taxon>Bacillati</taxon>
        <taxon>Actinomycetota</taxon>
        <taxon>Actinomycetes</taxon>
        <taxon>Pseudonocardiales</taxon>
        <taxon>Pseudonocardiaceae</taxon>
        <taxon>Prauserella</taxon>
    </lineage>
</organism>
<dbReference type="PANTHER" id="PTHR24321:SF14">
    <property type="entry name" value="SHORT-CHAIN TYPE DEHYDROGENASE_REDUCTASE BLR2146-RELATED"/>
    <property type="match status" value="1"/>
</dbReference>
<dbReference type="PROSITE" id="PS00061">
    <property type="entry name" value="ADH_SHORT"/>
    <property type="match status" value="1"/>
</dbReference>
<dbReference type="PANTHER" id="PTHR24321">
    <property type="entry name" value="DEHYDROGENASES, SHORT CHAIN"/>
    <property type="match status" value="1"/>
</dbReference>